<gene>
    <name evidence="1" type="ORF">T4D_1964</name>
</gene>
<organism evidence="1 2">
    <name type="scientific">Trichinella pseudospiralis</name>
    <name type="common">Parasitic roundworm</name>
    <dbReference type="NCBI Taxonomy" id="6337"/>
    <lineage>
        <taxon>Eukaryota</taxon>
        <taxon>Metazoa</taxon>
        <taxon>Ecdysozoa</taxon>
        <taxon>Nematoda</taxon>
        <taxon>Enoplea</taxon>
        <taxon>Dorylaimia</taxon>
        <taxon>Trichinellida</taxon>
        <taxon>Trichinellidae</taxon>
        <taxon>Trichinella</taxon>
    </lineage>
</organism>
<protein>
    <submittedName>
        <fullName evidence="1">Uncharacterized protein</fullName>
    </submittedName>
</protein>
<comment type="caution">
    <text evidence="1">The sequence shown here is derived from an EMBL/GenBank/DDBJ whole genome shotgun (WGS) entry which is preliminary data.</text>
</comment>
<dbReference type="OrthoDB" id="10485271at2759"/>
<dbReference type="EMBL" id="JYDT01000009">
    <property type="protein sequence ID" value="KRY92088.1"/>
    <property type="molecule type" value="Genomic_DNA"/>
</dbReference>
<dbReference type="Proteomes" id="UP000054995">
    <property type="component" value="Unassembled WGS sequence"/>
</dbReference>
<proteinExistence type="predicted"/>
<name>A0A0V1G197_TRIPS</name>
<evidence type="ECO:0000313" key="1">
    <source>
        <dbReference type="EMBL" id="KRY92088.1"/>
    </source>
</evidence>
<evidence type="ECO:0000313" key="2">
    <source>
        <dbReference type="Proteomes" id="UP000054995"/>
    </source>
</evidence>
<accession>A0A0V1G197</accession>
<reference evidence="1 2" key="1">
    <citation type="submission" date="2015-01" db="EMBL/GenBank/DDBJ databases">
        <title>Evolution of Trichinella species and genotypes.</title>
        <authorList>
            <person name="Korhonen P.K."/>
            <person name="Edoardo P."/>
            <person name="Giuseppe L.R."/>
            <person name="Gasser R.B."/>
        </authorList>
    </citation>
    <scope>NUCLEOTIDE SEQUENCE [LARGE SCALE GENOMIC DNA]</scope>
    <source>
        <strain evidence="1">ISS470</strain>
    </source>
</reference>
<dbReference type="AlphaFoldDB" id="A0A0V1G197"/>
<keyword evidence="2" id="KW-1185">Reference proteome</keyword>
<sequence>MVRFVTVERCHLWSTNSPGLEVANLTRLISNKQKPRSSRIGVVHAGGCLSFAVNSFEQNNTERLTGRSAKVVSSSFCHGSCGAQGPKSVGQKYNRLFWPSSSSRRSAFAIVLSTLARVKLAVLVGVQCKEFLPKKEHVPQILPLGLIDNRRPASFFLH</sequence>